<proteinExistence type="inferred from homology"/>
<dbReference type="InterPro" id="IPR019585">
    <property type="entry name" value="Rpn7/CSN1"/>
</dbReference>
<organism evidence="9 10">
    <name type="scientific">Kwoniella europaea PYCC6329</name>
    <dbReference type="NCBI Taxonomy" id="1423913"/>
    <lineage>
        <taxon>Eukaryota</taxon>
        <taxon>Fungi</taxon>
        <taxon>Dikarya</taxon>
        <taxon>Basidiomycota</taxon>
        <taxon>Agaricomycotina</taxon>
        <taxon>Tremellomycetes</taxon>
        <taxon>Tremellales</taxon>
        <taxon>Cryptococcaceae</taxon>
        <taxon>Kwoniella</taxon>
    </lineage>
</organism>
<protein>
    <recommendedName>
        <fullName evidence="8">PCI domain-containing protein</fullName>
    </recommendedName>
</protein>
<dbReference type="EMBL" id="CP144089">
    <property type="protein sequence ID" value="WWD04033.1"/>
    <property type="molecule type" value="Genomic_DNA"/>
</dbReference>
<comment type="subcellular location">
    <subcellularLocation>
        <location evidence="2">Cytoplasm</location>
    </subcellularLocation>
    <subcellularLocation>
        <location evidence="1">Nucleus</location>
    </subcellularLocation>
</comment>
<dbReference type="PROSITE" id="PS50250">
    <property type="entry name" value="PCI"/>
    <property type="match status" value="1"/>
</dbReference>
<dbReference type="RefSeq" id="XP_066082000.1">
    <property type="nucleotide sequence ID" value="XM_066225903.1"/>
</dbReference>
<dbReference type="Pfam" id="PF10602">
    <property type="entry name" value="RPN7"/>
    <property type="match status" value="1"/>
</dbReference>
<keyword evidence="5" id="KW-0736">Signalosome</keyword>
<dbReference type="SMART" id="SM00088">
    <property type="entry name" value="PINT"/>
    <property type="match status" value="1"/>
</dbReference>
<sequence>MSSFASSSSRRRSVEEMISPIDVEAFDWAAYEGTYEGRALITRLTHIPTLLLTSSPSHPTPHAIALSKAALKRLIPHIKDDTWDYTTYFQSVRLLLDPTSLKKPDDSTMDIDESAASAVAGDGEIDMEWIENVKELERRENTRLDVELRGYLSNLIKESIRLTYLAFAQLSIKVGNSSSAMKNYGAVREYSTSPQHHVDLGVGIVETLLAFNLPATLPGHISKLEATLDRLHPPPTSSKNQAEAANVTASDIRERRENELRSLSVRKSVMIRIKIAKGLVALYNREWAKAARELLGVQEDCGGQADFEGKAISTSDIGLIVTFCTLANGDRDQIRRVLLENPNYKSQIDDSNSWLIDLINSFVDADYGQVMRLLYKSEPILLLNPFLSAHTTTLIDLIQTKCILQYVQPFSSIRIQTMANSFGLTEEQMLGLVEGLVEGKEIRGKIDLIDHVIQMTEPDYRNEMFKNAYQVGKKVSEVTQSAILRMKMIEAGLIVDPRPPKPEKPGSGVDEKGQLGLDEGLGEGLGIEPDSYEV</sequence>
<accession>A0AAX4KDF2</accession>
<feature type="compositionally biased region" description="Basic and acidic residues" evidence="7">
    <location>
        <begin position="498"/>
        <end position="513"/>
    </location>
</feature>
<dbReference type="SUPFAM" id="SSF46785">
    <property type="entry name" value="Winged helix' DNA-binding domain"/>
    <property type="match status" value="1"/>
</dbReference>
<gene>
    <name evidence="9" type="ORF">V865_002096</name>
</gene>
<name>A0AAX4KDF2_9TREE</name>
<evidence type="ECO:0000256" key="5">
    <source>
        <dbReference type="ARBA" id="ARBA00022790"/>
    </source>
</evidence>
<dbReference type="GO" id="GO:0008180">
    <property type="term" value="C:COP9 signalosome"/>
    <property type="evidence" value="ECO:0007669"/>
    <property type="project" value="UniProtKB-KW"/>
</dbReference>
<dbReference type="Gene3D" id="1.25.40.570">
    <property type="match status" value="1"/>
</dbReference>
<keyword evidence="6" id="KW-0539">Nucleus</keyword>
<dbReference type="GeneID" id="91100900"/>
<evidence type="ECO:0000256" key="1">
    <source>
        <dbReference type="ARBA" id="ARBA00004123"/>
    </source>
</evidence>
<dbReference type="InterPro" id="IPR045135">
    <property type="entry name" value="Rpn7_N"/>
</dbReference>
<evidence type="ECO:0000256" key="6">
    <source>
        <dbReference type="ARBA" id="ARBA00023242"/>
    </source>
</evidence>
<dbReference type="PANTHER" id="PTHR14145">
    <property type="entry name" value="26S PROTESOME SUBUNIT 6"/>
    <property type="match status" value="1"/>
</dbReference>
<dbReference type="InterPro" id="IPR000717">
    <property type="entry name" value="PCI_dom"/>
</dbReference>
<dbReference type="KEGG" id="ker:91100900"/>
<dbReference type="GO" id="GO:0005737">
    <property type="term" value="C:cytoplasm"/>
    <property type="evidence" value="ECO:0007669"/>
    <property type="project" value="UniProtKB-SubCell"/>
</dbReference>
<dbReference type="InterPro" id="IPR036390">
    <property type="entry name" value="WH_DNA-bd_sf"/>
</dbReference>
<feature type="compositionally biased region" description="Polar residues" evidence="7">
    <location>
        <begin position="237"/>
        <end position="249"/>
    </location>
</feature>
<comment type="similarity">
    <text evidence="3">Belongs to the CSN1 family.</text>
</comment>
<evidence type="ECO:0000256" key="4">
    <source>
        <dbReference type="ARBA" id="ARBA00022490"/>
    </source>
</evidence>
<evidence type="ECO:0000313" key="9">
    <source>
        <dbReference type="EMBL" id="WWD04033.1"/>
    </source>
</evidence>
<dbReference type="Proteomes" id="UP001358614">
    <property type="component" value="Chromosome 1"/>
</dbReference>
<evidence type="ECO:0000256" key="3">
    <source>
        <dbReference type="ARBA" id="ARBA00008793"/>
    </source>
</evidence>
<keyword evidence="10" id="KW-1185">Reference proteome</keyword>
<keyword evidence="4" id="KW-0963">Cytoplasm</keyword>
<feature type="region of interest" description="Disordered" evidence="7">
    <location>
        <begin position="494"/>
        <end position="534"/>
    </location>
</feature>
<dbReference type="PANTHER" id="PTHR14145:SF2">
    <property type="entry name" value="COP9 SIGNALOSOME COMPLEX SUBUNIT 1"/>
    <property type="match status" value="1"/>
</dbReference>
<evidence type="ECO:0000259" key="8">
    <source>
        <dbReference type="PROSITE" id="PS50250"/>
    </source>
</evidence>
<feature type="region of interest" description="Disordered" evidence="7">
    <location>
        <begin position="232"/>
        <end position="251"/>
    </location>
</feature>
<feature type="domain" description="PCI" evidence="8">
    <location>
        <begin position="271"/>
        <end position="460"/>
    </location>
</feature>
<dbReference type="AlphaFoldDB" id="A0AAX4KDF2"/>
<evidence type="ECO:0000256" key="2">
    <source>
        <dbReference type="ARBA" id="ARBA00004496"/>
    </source>
</evidence>
<reference evidence="9 10" key="1">
    <citation type="submission" date="2024-01" db="EMBL/GenBank/DDBJ databases">
        <title>Comparative genomics of Cryptococcus and Kwoniella reveals pathogenesis evolution and contrasting modes of karyotype evolution via chromosome fusion or intercentromeric recombination.</title>
        <authorList>
            <person name="Coelho M.A."/>
            <person name="David-Palma M."/>
            <person name="Shea T."/>
            <person name="Bowers K."/>
            <person name="McGinley-Smith S."/>
            <person name="Mohammad A.W."/>
            <person name="Gnirke A."/>
            <person name="Yurkov A.M."/>
            <person name="Nowrousian M."/>
            <person name="Sun S."/>
            <person name="Cuomo C.A."/>
            <person name="Heitman J."/>
        </authorList>
    </citation>
    <scope>NUCLEOTIDE SEQUENCE [LARGE SCALE GENOMIC DNA]</scope>
    <source>
        <strain evidence="9 10">PYCC6329</strain>
    </source>
</reference>
<evidence type="ECO:0000256" key="7">
    <source>
        <dbReference type="SAM" id="MobiDB-lite"/>
    </source>
</evidence>
<dbReference type="Pfam" id="PF01399">
    <property type="entry name" value="PCI"/>
    <property type="match status" value="1"/>
</dbReference>
<evidence type="ECO:0000313" key="10">
    <source>
        <dbReference type="Proteomes" id="UP001358614"/>
    </source>
</evidence>